<evidence type="ECO:0000259" key="11">
    <source>
        <dbReference type="Pfam" id="PF13183"/>
    </source>
</evidence>
<keyword evidence="5 8" id="KW-0249">Electron transport</keyword>
<keyword evidence="1 8" id="KW-0813">Transport</keyword>
<name>A0A917M8Q4_9BACI</name>
<sequence>MSIKISNAPYNERVQEGVKNDFMRKAVASAQGRFRSGRQKQADELGNWEDWRTLGEEIRTHTLRNIDYYLEILSENVSKRGGNVFFAKTAEEANEYIQHIIKKKNAKKVVKSKSMVTEEIGLNDALAEVGAEVVESDLGEWILQLDEDLPSHIVTPALHKNKEQVRETFAVKKGYEQSDKPEELASFARQQLRQEFLAADVGITGCNFAVAESGAVTFVTNEGNARMVTTIPDTQISVMGMERIVPTWEELDILVSLLTRAAVGQKLTSYITSITGTRLEGESDGPEEYHLVIVDNGRSKILGTEFQSALHCIRCAACINVCPVYRHVGGHAYGSIYPGPIGAVITPLLDGYEDHKELPYASSLCGACTEVCPVKIPLHEQLIRHRQIIVERENKGNKMEKLAMKGFAKWASSPAAYKLSAAAARPALQPWSKNEMIKSGPGPLKGWTINRDFPAPAKQTFRSWYKNRQKGREV</sequence>
<evidence type="ECO:0000256" key="5">
    <source>
        <dbReference type="ARBA" id="ARBA00022982"/>
    </source>
</evidence>
<evidence type="ECO:0000259" key="9">
    <source>
        <dbReference type="Pfam" id="PF02589"/>
    </source>
</evidence>
<evidence type="ECO:0000313" key="13">
    <source>
        <dbReference type="Proteomes" id="UP000622860"/>
    </source>
</evidence>
<dbReference type="InterPro" id="IPR024185">
    <property type="entry name" value="FTHF_cligase-like_sf"/>
</dbReference>
<keyword evidence="3 8" id="KW-0479">Metal-binding</keyword>
<feature type="binding site" evidence="8">
    <location>
        <position position="365"/>
    </location>
    <ligand>
        <name>[4Fe-4S] cluster</name>
        <dbReference type="ChEBI" id="CHEBI:49883"/>
        <label>2</label>
    </ligand>
</feature>
<organism evidence="12 13">
    <name type="scientific">Virgibacillus oceani</name>
    <dbReference type="NCBI Taxonomy" id="1479511"/>
    <lineage>
        <taxon>Bacteria</taxon>
        <taxon>Bacillati</taxon>
        <taxon>Bacillota</taxon>
        <taxon>Bacilli</taxon>
        <taxon>Bacillales</taxon>
        <taxon>Bacillaceae</taxon>
        <taxon>Virgibacillus</taxon>
    </lineage>
</organism>
<evidence type="ECO:0000256" key="2">
    <source>
        <dbReference type="ARBA" id="ARBA00022485"/>
    </source>
</evidence>
<dbReference type="AlphaFoldDB" id="A0A917M8Q4"/>
<dbReference type="PROSITE" id="PS00198">
    <property type="entry name" value="4FE4S_FER_1"/>
    <property type="match status" value="1"/>
</dbReference>
<evidence type="ECO:0000256" key="4">
    <source>
        <dbReference type="ARBA" id="ARBA00022737"/>
    </source>
</evidence>
<feature type="binding site" evidence="8">
    <location>
        <position position="368"/>
    </location>
    <ligand>
        <name>[4Fe-4S] cluster</name>
        <dbReference type="ChEBI" id="CHEBI:49883"/>
        <label>2</label>
    </ligand>
</feature>
<dbReference type="Pfam" id="PF11870">
    <property type="entry name" value="LutB_C"/>
    <property type="match status" value="1"/>
</dbReference>
<dbReference type="InterPro" id="IPR009051">
    <property type="entry name" value="Helical_ferredxn"/>
</dbReference>
<dbReference type="Gene3D" id="1.10.1060.10">
    <property type="entry name" value="Alpha-helical ferredoxin"/>
    <property type="match status" value="1"/>
</dbReference>
<dbReference type="InterPro" id="IPR037171">
    <property type="entry name" value="NagB/RpiA_transferase-like"/>
</dbReference>
<dbReference type="InterPro" id="IPR017896">
    <property type="entry name" value="4Fe4S_Fe-S-bd"/>
</dbReference>
<dbReference type="InterPro" id="IPR024569">
    <property type="entry name" value="LutB_C"/>
</dbReference>
<dbReference type="InterPro" id="IPR004452">
    <property type="entry name" value="LutB/LldF"/>
</dbReference>
<keyword evidence="4 8" id="KW-0677">Repeat</keyword>
<evidence type="ECO:0000313" key="12">
    <source>
        <dbReference type="EMBL" id="GGG84508.1"/>
    </source>
</evidence>
<feature type="binding site" evidence="8">
    <location>
        <position position="318"/>
    </location>
    <ligand>
        <name>[4Fe-4S] cluster</name>
        <dbReference type="ChEBI" id="CHEBI:49883"/>
        <label>1</label>
    </ligand>
</feature>
<comment type="similarity">
    <text evidence="8">Belongs to the LutB/YkgF family.</text>
</comment>
<accession>A0A917M8Q4</accession>
<feature type="binding site" evidence="8">
    <location>
        <position position="312"/>
    </location>
    <ligand>
        <name>[4Fe-4S] cluster</name>
        <dbReference type="ChEBI" id="CHEBI:49883"/>
        <label>1</label>
    </ligand>
</feature>
<feature type="domain" description="LUD" evidence="9">
    <location>
        <begin position="71"/>
        <end position="294"/>
    </location>
</feature>
<dbReference type="InterPro" id="IPR022825">
    <property type="entry name" value="LutB"/>
</dbReference>
<reference evidence="12" key="2">
    <citation type="submission" date="2020-09" db="EMBL/GenBank/DDBJ databases">
        <authorList>
            <person name="Sun Q."/>
            <person name="Zhou Y."/>
        </authorList>
    </citation>
    <scope>NUCLEOTIDE SEQUENCE</scope>
    <source>
        <strain evidence="12">CGMCC 1.12754</strain>
    </source>
</reference>
<feature type="domain" description="4Fe-4S ferredoxin-type" evidence="11">
    <location>
        <begin position="309"/>
        <end position="376"/>
    </location>
</feature>
<dbReference type="InterPro" id="IPR003741">
    <property type="entry name" value="LUD_dom"/>
</dbReference>
<dbReference type="RefSeq" id="WP_188456444.1">
    <property type="nucleotide sequence ID" value="NZ_BMFR01000018.1"/>
</dbReference>
<dbReference type="Proteomes" id="UP000622860">
    <property type="component" value="Unassembled WGS sequence"/>
</dbReference>
<gene>
    <name evidence="8 12" type="primary">lutB</name>
    <name evidence="12" type="ORF">GCM10011398_32740</name>
</gene>
<dbReference type="PANTHER" id="PTHR47153">
    <property type="entry name" value="LACTATE UTILIZATION PROTEIN B"/>
    <property type="match status" value="1"/>
</dbReference>
<dbReference type="GO" id="GO:0046872">
    <property type="term" value="F:metal ion binding"/>
    <property type="evidence" value="ECO:0007669"/>
    <property type="project" value="UniProtKB-KW"/>
</dbReference>
<evidence type="ECO:0000256" key="8">
    <source>
        <dbReference type="HAMAP-Rule" id="MF_02103"/>
    </source>
</evidence>
<dbReference type="PANTHER" id="PTHR47153:SF2">
    <property type="entry name" value="LACTATE UTILIZATION PROTEIN B"/>
    <property type="match status" value="1"/>
</dbReference>
<feature type="binding site" evidence="8">
    <location>
        <position position="322"/>
    </location>
    <ligand>
        <name>[4Fe-4S] cluster</name>
        <dbReference type="ChEBI" id="CHEBI:49883"/>
        <label>2</label>
    </ligand>
</feature>
<feature type="binding site" evidence="8">
    <location>
        <position position="372"/>
    </location>
    <ligand>
        <name>[4Fe-4S] cluster</name>
        <dbReference type="ChEBI" id="CHEBI:49883"/>
        <label>1</label>
    </ligand>
</feature>
<reference evidence="12" key="1">
    <citation type="journal article" date="2014" name="Int. J. Syst. Evol. Microbiol.">
        <title>Complete genome sequence of Corynebacterium casei LMG S-19264T (=DSM 44701T), isolated from a smear-ripened cheese.</title>
        <authorList>
            <consortium name="US DOE Joint Genome Institute (JGI-PGF)"/>
            <person name="Walter F."/>
            <person name="Albersmeier A."/>
            <person name="Kalinowski J."/>
            <person name="Ruckert C."/>
        </authorList>
    </citation>
    <scope>NUCLEOTIDE SEQUENCE</scope>
    <source>
        <strain evidence="12">CGMCC 1.12754</strain>
    </source>
</reference>
<evidence type="ECO:0000256" key="6">
    <source>
        <dbReference type="ARBA" id="ARBA00023004"/>
    </source>
</evidence>
<comment type="function">
    <text evidence="8">Is involved in L-lactate degradation and allows cells to grow with lactate as the sole carbon source. Has probably a role as an electron transporter during oxidation of L-lactate.</text>
</comment>
<keyword evidence="6 8" id="KW-0408">Iron</keyword>
<dbReference type="EMBL" id="BMFR01000018">
    <property type="protein sequence ID" value="GGG84508.1"/>
    <property type="molecule type" value="Genomic_DNA"/>
</dbReference>
<protein>
    <recommendedName>
        <fullName evidence="8">Lactate utilization protein B</fullName>
    </recommendedName>
</protein>
<evidence type="ECO:0000259" key="10">
    <source>
        <dbReference type="Pfam" id="PF11870"/>
    </source>
</evidence>
<feature type="domain" description="Lactate utilization protein B C-terminal" evidence="10">
    <location>
        <begin position="384"/>
        <end position="470"/>
    </location>
</feature>
<keyword evidence="2 8" id="KW-0004">4Fe-4S</keyword>
<evidence type="ECO:0000256" key="3">
    <source>
        <dbReference type="ARBA" id="ARBA00022723"/>
    </source>
</evidence>
<dbReference type="SUPFAM" id="SSF46548">
    <property type="entry name" value="alpha-helical ferredoxin"/>
    <property type="match status" value="1"/>
</dbReference>
<evidence type="ECO:0000256" key="7">
    <source>
        <dbReference type="ARBA" id="ARBA00023014"/>
    </source>
</evidence>
<proteinExistence type="inferred from homology"/>
<dbReference type="SUPFAM" id="SSF100950">
    <property type="entry name" value="NagB/RpiA/CoA transferase-like"/>
    <property type="match status" value="1"/>
</dbReference>
<dbReference type="GO" id="GO:0006089">
    <property type="term" value="P:lactate metabolic process"/>
    <property type="evidence" value="ECO:0007669"/>
    <property type="project" value="UniProtKB-UniRule"/>
</dbReference>
<keyword evidence="7 8" id="KW-0411">Iron-sulfur</keyword>
<dbReference type="HAMAP" id="MF_02103">
    <property type="entry name" value="LutB"/>
    <property type="match status" value="1"/>
</dbReference>
<dbReference type="Pfam" id="PF02589">
    <property type="entry name" value="LUD_dom"/>
    <property type="match status" value="1"/>
</dbReference>
<comment type="caution">
    <text evidence="12">The sequence shown here is derived from an EMBL/GenBank/DDBJ whole genome shotgun (WGS) entry which is preliminary data.</text>
</comment>
<keyword evidence="13" id="KW-1185">Reference proteome</keyword>
<dbReference type="GO" id="GO:0051539">
    <property type="term" value="F:4 iron, 4 sulfur cluster binding"/>
    <property type="evidence" value="ECO:0007669"/>
    <property type="project" value="UniProtKB-KW"/>
</dbReference>
<dbReference type="Gene3D" id="3.40.50.10420">
    <property type="entry name" value="NagB/RpiA/CoA transferase-like"/>
    <property type="match status" value="1"/>
</dbReference>
<dbReference type="Pfam" id="PF13183">
    <property type="entry name" value="Fer4_8"/>
    <property type="match status" value="1"/>
</dbReference>
<dbReference type="NCBIfam" id="TIGR00273">
    <property type="entry name" value="LutB/LldF family L-lactate oxidation iron-sulfur protein"/>
    <property type="match status" value="1"/>
</dbReference>
<dbReference type="InterPro" id="IPR017900">
    <property type="entry name" value="4Fe4S_Fe_S_CS"/>
</dbReference>
<feature type="binding site" evidence="8">
    <location>
        <position position="315"/>
    </location>
    <ligand>
        <name>[4Fe-4S] cluster</name>
        <dbReference type="ChEBI" id="CHEBI:49883"/>
        <label>1</label>
    </ligand>
</feature>
<evidence type="ECO:0000256" key="1">
    <source>
        <dbReference type="ARBA" id="ARBA00022448"/>
    </source>
</evidence>